<evidence type="ECO:0000313" key="3">
    <source>
        <dbReference type="Proteomes" id="UP000306229"/>
    </source>
</evidence>
<feature type="transmembrane region" description="Helical" evidence="1">
    <location>
        <begin position="6"/>
        <end position="24"/>
    </location>
</feature>
<dbReference type="KEGG" id="fbe:FF125_11570"/>
<accession>A0A5B7TUP0</accession>
<keyword evidence="1" id="KW-0812">Transmembrane</keyword>
<dbReference type="AlphaFoldDB" id="A0A5B7TUP0"/>
<dbReference type="Proteomes" id="UP000306229">
    <property type="component" value="Chromosome"/>
</dbReference>
<reference evidence="2 3" key="1">
    <citation type="submission" date="2019-05" db="EMBL/GenBank/DDBJ databases">
        <title>Algicella ahnfeltiae gen. nov., sp. nov., a novel marine bacterium of the family Flavobacteriaceae isolated from a red alga.</title>
        <authorList>
            <person name="Nedashkovskaya O.I."/>
            <person name="Kukhlevskiy A.D."/>
            <person name="Kim S.-G."/>
            <person name="Zhukova N.V."/>
            <person name="Mikhailov V.V."/>
        </authorList>
    </citation>
    <scope>NUCLEOTIDE SEQUENCE [LARGE SCALE GENOMIC DNA]</scope>
    <source>
        <strain evidence="2 3">10Alg115</strain>
    </source>
</reference>
<dbReference type="RefSeq" id="WP_138949913.1">
    <property type="nucleotide sequence ID" value="NZ_CP040749.1"/>
</dbReference>
<dbReference type="EMBL" id="CP040749">
    <property type="protein sequence ID" value="QCX39041.1"/>
    <property type="molecule type" value="Genomic_DNA"/>
</dbReference>
<evidence type="ECO:0000256" key="1">
    <source>
        <dbReference type="SAM" id="Phobius"/>
    </source>
</evidence>
<protein>
    <submittedName>
        <fullName evidence="2">Uncharacterized protein</fullName>
    </submittedName>
</protein>
<organism evidence="2 3">
    <name type="scientific">Aureibaculum algae</name>
    <dbReference type="NCBI Taxonomy" id="2584122"/>
    <lineage>
        <taxon>Bacteria</taxon>
        <taxon>Pseudomonadati</taxon>
        <taxon>Bacteroidota</taxon>
        <taxon>Flavobacteriia</taxon>
        <taxon>Flavobacteriales</taxon>
        <taxon>Flavobacteriaceae</taxon>
        <taxon>Aureibaculum</taxon>
    </lineage>
</organism>
<name>A0A5B7TUP0_9FLAO</name>
<keyword evidence="1" id="KW-0472">Membrane</keyword>
<proteinExistence type="predicted"/>
<feature type="transmembrane region" description="Helical" evidence="1">
    <location>
        <begin position="44"/>
        <end position="65"/>
    </location>
</feature>
<dbReference type="OrthoDB" id="1449962at2"/>
<evidence type="ECO:0000313" key="2">
    <source>
        <dbReference type="EMBL" id="QCX39041.1"/>
    </source>
</evidence>
<keyword evidence="1" id="KW-1133">Transmembrane helix</keyword>
<sequence>MERKEFELIFGILSLLVSIIWGYYKIKDWNRMKKDNHIRKSYSIQIIGGLIVFFMIGIVGIYRYFS</sequence>
<gene>
    <name evidence="2" type="ORF">FF125_11570</name>
</gene>
<keyword evidence="3" id="KW-1185">Reference proteome</keyword>